<feature type="compositionally biased region" description="Basic residues" evidence="1">
    <location>
        <begin position="432"/>
        <end position="449"/>
    </location>
</feature>
<dbReference type="AlphaFoldDB" id="A0A1D1YK45"/>
<evidence type="ECO:0000313" key="4">
    <source>
        <dbReference type="EMBL" id="JAT55000.1"/>
    </source>
</evidence>
<proteinExistence type="predicted"/>
<dbReference type="SUPFAM" id="SSF57667">
    <property type="entry name" value="beta-beta-alpha zinc fingers"/>
    <property type="match status" value="2"/>
</dbReference>
<feature type="region of interest" description="Disordered" evidence="1">
    <location>
        <begin position="395"/>
        <end position="452"/>
    </location>
</feature>
<dbReference type="InterPro" id="IPR013087">
    <property type="entry name" value="Znf_C2H2_type"/>
</dbReference>
<feature type="region of interest" description="Disordered" evidence="1">
    <location>
        <begin position="231"/>
        <end position="266"/>
    </location>
</feature>
<evidence type="ECO:0000259" key="3">
    <source>
        <dbReference type="SMART" id="SM00451"/>
    </source>
</evidence>
<dbReference type="InterPro" id="IPR036236">
    <property type="entry name" value="Znf_C2H2_sf"/>
</dbReference>
<evidence type="ECO:0000256" key="2">
    <source>
        <dbReference type="SAM" id="SignalP"/>
    </source>
</evidence>
<dbReference type="SMART" id="SM00451">
    <property type="entry name" value="ZnF_U1"/>
    <property type="match status" value="2"/>
</dbReference>
<accession>A0A1D1YK45</accession>
<feature type="domain" description="U1-type" evidence="3">
    <location>
        <begin position="464"/>
        <end position="498"/>
    </location>
</feature>
<dbReference type="GO" id="GO:0003676">
    <property type="term" value="F:nucleic acid binding"/>
    <property type="evidence" value="ECO:0007669"/>
    <property type="project" value="InterPro"/>
</dbReference>
<keyword evidence="2" id="KW-0732">Signal</keyword>
<dbReference type="Pfam" id="PF12874">
    <property type="entry name" value="zf-met"/>
    <property type="match status" value="2"/>
</dbReference>
<dbReference type="InterPro" id="IPR003604">
    <property type="entry name" value="Matrin/U1-like-C_Znf_C2H2"/>
</dbReference>
<reference evidence="4" key="1">
    <citation type="submission" date="2015-07" db="EMBL/GenBank/DDBJ databases">
        <title>Transcriptome Assembly of Anthurium amnicola.</title>
        <authorList>
            <person name="Suzuki J."/>
        </authorList>
    </citation>
    <scope>NUCLEOTIDE SEQUENCE</scope>
</reference>
<feature type="non-terminal residue" evidence="4">
    <location>
        <position position="1"/>
    </location>
</feature>
<dbReference type="EMBL" id="GDJX01012936">
    <property type="protein sequence ID" value="JAT55000.1"/>
    <property type="molecule type" value="Transcribed_RNA"/>
</dbReference>
<feature type="signal peptide" evidence="2">
    <location>
        <begin position="1"/>
        <end position="16"/>
    </location>
</feature>
<gene>
    <name evidence="4" type="primary">Znf346</name>
    <name evidence="4" type="ORF">g.37033</name>
</gene>
<dbReference type="Gene3D" id="3.30.160.60">
    <property type="entry name" value="Classic Zinc Finger"/>
    <property type="match status" value="2"/>
</dbReference>
<organism evidence="4">
    <name type="scientific">Anthurium amnicola</name>
    <dbReference type="NCBI Taxonomy" id="1678845"/>
    <lineage>
        <taxon>Eukaryota</taxon>
        <taxon>Viridiplantae</taxon>
        <taxon>Streptophyta</taxon>
        <taxon>Embryophyta</taxon>
        <taxon>Tracheophyta</taxon>
        <taxon>Spermatophyta</taxon>
        <taxon>Magnoliopsida</taxon>
        <taxon>Liliopsida</taxon>
        <taxon>Araceae</taxon>
        <taxon>Pothoideae</taxon>
        <taxon>Potheae</taxon>
        <taxon>Anthurium</taxon>
    </lineage>
</organism>
<protein>
    <submittedName>
        <fullName evidence="4">Zinc finger protein 346</fullName>
    </submittedName>
</protein>
<feature type="compositionally biased region" description="Polar residues" evidence="1">
    <location>
        <begin position="242"/>
        <end position="266"/>
    </location>
</feature>
<name>A0A1D1YK45_9ARAE</name>
<evidence type="ECO:0000256" key="1">
    <source>
        <dbReference type="SAM" id="MobiDB-lite"/>
    </source>
</evidence>
<feature type="domain" description="U1-type" evidence="3">
    <location>
        <begin position="277"/>
        <end position="311"/>
    </location>
</feature>
<dbReference type="GO" id="GO:0008270">
    <property type="term" value="F:zinc ion binding"/>
    <property type="evidence" value="ECO:0007669"/>
    <property type="project" value="InterPro"/>
</dbReference>
<feature type="region of interest" description="Disordered" evidence="1">
    <location>
        <begin position="103"/>
        <end position="125"/>
    </location>
</feature>
<dbReference type="PANTHER" id="PTHR47487">
    <property type="entry name" value="OS06G0651300 PROTEIN-RELATED"/>
    <property type="match status" value="1"/>
</dbReference>
<feature type="chain" id="PRO_5008900263" evidence="2">
    <location>
        <begin position="17"/>
        <end position="771"/>
    </location>
</feature>
<dbReference type="PANTHER" id="PTHR47487:SF12">
    <property type="entry name" value="GLUTENIN, HIGH MOLECULAR WEIGHT SUBUNIT DX5-LIKE"/>
    <property type="match status" value="1"/>
</dbReference>
<sequence length="771" mass="81962">VSLLPVFLLFPSSSMDFPLAEPQQQSHGIRQQEQQQPYDPAQAHLYEGYYGCHQQQQPLDASAPQDQSYYPNDYAASASYHPQQHPAVVQQGPSTTAALTVGASQGIHSPGGGASEGPEYPQDVPPGLNPAAAAAVSALSELIQFAGTMDAAERTSAGTGMGNQVMPPPQQPYQYPMHHARVGKGVGGQDCNRVVQRGRGNGGRVSFGDCPPWTDGRAPFRGCGQKACIPRSEGRLPHQPASELQSHSAAAEPTTESKSAESSLSGPTFVFPRQPLLPLAWCDICRVSCNSPEILEQHKSGKRHRKTVQRLEEIQAQQKILAEYQAQSCMQGFDGGQAQSVLVTEPEEKVIKQPVDAIQVAEVSNINQVGEEIKETVISENLQEDLAGENINKSDPQVQAAVEQPESAKTEGVADVSPSDGPTSRPADGNDRKRHPKRKTKSGRGGKKLRTSEPICRKQLRPKEQPRVCTLCNATCDTLAIFDAHMAGKKHTSRIRRFQGQAVFGLLNVYIPPNQPSNYNPSGLEPLFFGLQMPGMVPLTAYELQQLVSEQGGPTISMPQIDHNGVPQGCKGFGIRDQPAATVALEGQNAASASEVDAAAAAAGVVAGSTYVKAEPVFTAMEDVKSGTGFPTTKDMIAEAGSGSAEPTSTAYVAVKAGTAGTSIENVVVKAGDAHVSINEFSEGVDPALETRDAAEARNDFATVGGALEAEYAIAAENHAVKAESSFMVVEDISNPDYGVTFAEHGIPGLDIKVQESSARNEVGKQDIISH</sequence>